<dbReference type="Pfam" id="PF01019">
    <property type="entry name" value="G_glu_transpept"/>
    <property type="match status" value="1"/>
</dbReference>
<organism evidence="1 2">
    <name type="scientific">Oesophagostomum dentatum</name>
    <name type="common">Nodular worm</name>
    <dbReference type="NCBI Taxonomy" id="61180"/>
    <lineage>
        <taxon>Eukaryota</taxon>
        <taxon>Metazoa</taxon>
        <taxon>Ecdysozoa</taxon>
        <taxon>Nematoda</taxon>
        <taxon>Chromadorea</taxon>
        <taxon>Rhabditida</taxon>
        <taxon>Rhabditina</taxon>
        <taxon>Rhabditomorpha</taxon>
        <taxon>Strongyloidea</taxon>
        <taxon>Strongylidae</taxon>
        <taxon>Oesophagostomum</taxon>
    </lineage>
</organism>
<protein>
    <recommendedName>
        <fullName evidence="3">Gamma-glutamyltranspeptidase</fullName>
    </recommendedName>
</protein>
<dbReference type="SUPFAM" id="SSF56235">
    <property type="entry name" value="N-terminal nucleophile aminohydrolases (Ntn hydrolases)"/>
    <property type="match status" value="1"/>
</dbReference>
<dbReference type="AlphaFoldDB" id="A0A0B1SCN9"/>
<sequence>MIVEMKQRGGLLTKFDLAGYESKIDAPSSIALPNGYTIVGPGQPSSFSAIGLIAEIMTGRYLNQTDSPLSVIYLRDLLMAQRLGMVRLEQTGDPDFVINDPVVTKLDERRNNSLDDSDEDFDGPNGIDISKLLWNLVGFLFFSIYNV</sequence>
<keyword evidence="2" id="KW-1185">Reference proteome</keyword>
<evidence type="ECO:0008006" key="3">
    <source>
        <dbReference type="Google" id="ProtNLM"/>
    </source>
</evidence>
<accession>A0A0B1SCN9</accession>
<reference evidence="1 2" key="1">
    <citation type="submission" date="2014-03" db="EMBL/GenBank/DDBJ databases">
        <title>Draft genome of the hookworm Oesophagostomum dentatum.</title>
        <authorList>
            <person name="Mitreva M."/>
        </authorList>
    </citation>
    <scope>NUCLEOTIDE SEQUENCE [LARGE SCALE GENOMIC DNA]</scope>
    <source>
        <strain evidence="1 2">OD-Hann</strain>
    </source>
</reference>
<name>A0A0B1SCN9_OESDE</name>
<dbReference type="Proteomes" id="UP000053660">
    <property type="component" value="Unassembled WGS sequence"/>
</dbReference>
<evidence type="ECO:0000313" key="1">
    <source>
        <dbReference type="EMBL" id="KHJ83068.1"/>
    </source>
</evidence>
<proteinExistence type="predicted"/>
<dbReference type="InterPro" id="IPR029055">
    <property type="entry name" value="Ntn_hydrolases_N"/>
</dbReference>
<dbReference type="EMBL" id="KN575355">
    <property type="protein sequence ID" value="KHJ83068.1"/>
    <property type="molecule type" value="Genomic_DNA"/>
</dbReference>
<evidence type="ECO:0000313" key="2">
    <source>
        <dbReference type="Proteomes" id="UP000053660"/>
    </source>
</evidence>
<dbReference type="OrthoDB" id="5805374at2759"/>
<gene>
    <name evidence="1" type="ORF">OESDEN_17236</name>
</gene>